<proteinExistence type="predicted"/>
<protein>
    <submittedName>
        <fullName evidence="1">Uncharacterized protein</fullName>
    </submittedName>
</protein>
<comment type="caution">
    <text evidence="1">The sequence shown here is derived from an EMBL/GenBank/DDBJ whole genome shotgun (WGS) entry which is preliminary data.</text>
</comment>
<accession>A0AAV4TKJ4</accession>
<reference evidence="1 2" key="1">
    <citation type="submission" date="2021-06" db="EMBL/GenBank/DDBJ databases">
        <title>Caerostris extrusa draft genome.</title>
        <authorList>
            <person name="Kono N."/>
            <person name="Arakawa K."/>
        </authorList>
    </citation>
    <scope>NUCLEOTIDE SEQUENCE [LARGE SCALE GENOMIC DNA]</scope>
</reference>
<evidence type="ECO:0000313" key="2">
    <source>
        <dbReference type="Proteomes" id="UP001054945"/>
    </source>
</evidence>
<dbReference type="Proteomes" id="UP001054945">
    <property type="component" value="Unassembled WGS sequence"/>
</dbReference>
<dbReference type="AlphaFoldDB" id="A0AAV4TKJ4"/>
<gene>
    <name evidence="1" type="primary">AVEN_251356_1</name>
    <name evidence="1" type="ORF">CEXT_530061</name>
</gene>
<name>A0AAV4TKJ4_CAEEX</name>
<evidence type="ECO:0000313" key="1">
    <source>
        <dbReference type="EMBL" id="GIY45482.1"/>
    </source>
</evidence>
<keyword evidence="2" id="KW-1185">Reference proteome</keyword>
<organism evidence="1 2">
    <name type="scientific">Caerostris extrusa</name>
    <name type="common">Bark spider</name>
    <name type="synonym">Caerostris bankana</name>
    <dbReference type="NCBI Taxonomy" id="172846"/>
    <lineage>
        <taxon>Eukaryota</taxon>
        <taxon>Metazoa</taxon>
        <taxon>Ecdysozoa</taxon>
        <taxon>Arthropoda</taxon>
        <taxon>Chelicerata</taxon>
        <taxon>Arachnida</taxon>
        <taxon>Araneae</taxon>
        <taxon>Araneomorphae</taxon>
        <taxon>Entelegynae</taxon>
        <taxon>Araneoidea</taxon>
        <taxon>Araneidae</taxon>
        <taxon>Caerostris</taxon>
    </lineage>
</organism>
<sequence length="134" mass="15768">MPTHLSYKNDQNDLSLFTDLAQHNTNVTFEEYKDNTCVYVSDLTQDFSECYPFMNAVQSNDISIHLKFDEFFCKRPVISLEVNAIGYRNRRKEKRIHREWSYIQTLLRLARSDLKIKITFCGVFASDVLLEKGD</sequence>
<dbReference type="EMBL" id="BPLR01011276">
    <property type="protein sequence ID" value="GIY45482.1"/>
    <property type="molecule type" value="Genomic_DNA"/>
</dbReference>